<evidence type="ECO:0000259" key="5">
    <source>
        <dbReference type="PROSITE" id="PS51329"/>
    </source>
</evidence>
<dbReference type="GO" id="GO:0008179">
    <property type="term" value="F:adenylate cyclase binding"/>
    <property type="evidence" value="ECO:0007669"/>
    <property type="project" value="TreeGrafter"/>
</dbReference>
<gene>
    <name evidence="6" type="ORF">MACJ_002344</name>
</gene>
<dbReference type="SUPFAM" id="SSF69340">
    <property type="entry name" value="C-terminal domain of adenylylcyclase associated protein"/>
    <property type="match status" value="1"/>
</dbReference>
<dbReference type="GO" id="GO:0007015">
    <property type="term" value="P:actin filament organization"/>
    <property type="evidence" value="ECO:0007669"/>
    <property type="project" value="TreeGrafter"/>
</dbReference>
<dbReference type="GO" id="GO:0005737">
    <property type="term" value="C:cytoplasm"/>
    <property type="evidence" value="ECO:0007669"/>
    <property type="project" value="TreeGrafter"/>
</dbReference>
<feature type="compositionally biased region" description="Acidic residues" evidence="2">
    <location>
        <begin position="98"/>
        <end position="120"/>
    </location>
</feature>
<dbReference type="InterPro" id="IPR013912">
    <property type="entry name" value="Adenylate_cyclase-assoc_CAP_C"/>
</dbReference>
<dbReference type="InterPro" id="IPR036223">
    <property type="entry name" value="CAP_C_sf"/>
</dbReference>
<keyword evidence="3" id="KW-0472">Membrane</keyword>
<feature type="chain" id="PRO_5038044091" description="C-CAP/cofactor C-like domain-containing protein" evidence="4">
    <location>
        <begin position="26"/>
        <end position="503"/>
    </location>
</feature>
<organism evidence="6 7">
    <name type="scientific">Theileria orientalis</name>
    <dbReference type="NCBI Taxonomy" id="68886"/>
    <lineage>
        <taxon>Eukaryota</taxon>
        <taxon>Sar</taxon>
        <taxon>Alveolata</taxon>
        <taxon>Apicomplexa</taxon>
        <taxon>Aconoidasida</taxon>
        <taxon>Piroplasmida</taxon>
        <taxon>Theileriidae</taxon>
        <taxon>Theileria</taxon>
    </lineage>
</organism>
<dbReference type="InterPro" id="IPR016098">
    <property type="entry name" value="CAP/MinC_C"/>
</dbReference>
<dbReference type="InterPro" id="IPR006599">
    <property type="entry name" value="CARP_motif"/>
</dbReference>
<keyword evidence="3" id="KW-0812">Transmembrane</keyword>
<evidence type="ECO:0000256" key="2">
    <source>
        <dbReference type="SAM" id="MobiDB-lite"/>
    </source>
</evidence>
<reference evidence="6" key="1">
    <citation type="submission" date="2022-07" db="EMBL/GenBank/DDBJ databases">
        <title>Evaluation of T. orientalis genome assembly methods using nanopore sequencing and analysis of variation between genomes.</title>
        <authorList>
            <person name="Yam J."/>
            <person name="Micallef M.L."/>
            <person name="Liu M."/>
            <person name="Djordjevic S.P."/>
            <person name="Bogema D.R."/>
            <person name="Jenkins C."/>
        </authorList>
    </citation>
    <scope>NUCLEOTIDE SEQUENCE</scope>
    <source>
        <strain evidence="6">Fish Creek</strain>
    </source>
</reference>
<dbReference type="PROSITE" id="PS51329">
    <property type="entry name" value="C_CAP_COFACTOR_C"/>
    <property type="match status" value="1"/>
</dbReference>
<dbReference type="InterPro" id="IPR001837">
    <property type="entry name" value="Adenylate_cyclase-assoc_CAP"/>
</dbReference>
<dbReference type="SMART" id="SM00673">
    <property type="entry name" value="CARP"/>
    <property type="match status" value="2"/>
</dbReference>
<feature type="signal peptide" evidence="4">
    <location>
        <begin position="1"/>
        <end position="25"/>
    </location>
</feature>
<dbReference type="GO" id="GO:0003779">
    <property type="term" value="F:actin binding"/>
    <property type="evidence" value="ECO:0007669"/>
    <property type="project" value="InterPro"/>
</dbReference>
<dbReference type="Proteomes" id="UP000244803">
    <property type="component" value="Chromosome 3"/>
</dbReference>
<evidence type="ECO:0000313" key="7">
    <source>
        <dbReference type="Proteomes" id="UP000244803"/>
    </source>
</evidence>
<evidence type="ECO:0000256" key="4">
    <source>
        <dbReference type="SAM" id="SignalP"/>
    </source>
</evidence>
<dbReference type="PANTHER" id="PTHR10652">
    <property type="entry name" value="ADENYLYL CYCLASE-ASSOCIATED PROTEIN"/>
    <property type="match status" value="1"/>
</dbReference>
<comment type="similarity">
    <text evidence="1">Belongs to the CAP family.</text>
</comment>
<dbReference type="PANTHER" id="PTHR10652:SF0">
    <property type="entry name" value="ADENYLYL CYCLASE-ASSOCIATED PROTEIN"/>
    <property type="match status" value="1"/>
</dbReference>
<protein>
    <recommendedName>
        <fullName evidence="5">C-CAP/cofactor C-like domain-containing protein</fullName>
    </recommendedName>
</protein>
<sequence>MVARGLFSLFLLFGLFSHLIKLIHARTNVLHDGVLDSLSYDPSLISLLQMEQSLDLDDDETSYLATSFLDNGSSFLQHNSKYLAPSYPVNSSSFLEDESSLDDEELDQESLLDESDEWGDDSSFLDTDEFAEDREPSLVESSSSASSQVADLDADDDFDDSFLQTSGSYTKPSNTFGSLVQLHNFDAADPLNFLQDDTLLLMNEDEQPDVDLEEELPKKSSLKAFVLKSDMEEPEGPEMSQSLDETTAGKVLSVLAAYKAWLIVLTVVLCIALVVRLFYLDKFHKFRAELLGKLENLNKVVVDRFNSTFRKNQAGTTTPVETEETPLLSAEGRTLYTMVPKTFELKGEVWNVCGHVDEVVDLSNVGRNQSSTICECTNVKVKMPEKMVSVSLISCNNVEVFVNSLISSMELTNCNNVKVRVKTMLPACSIDKCQQVGFWISKENASMIMFSSCKSGDMNVNINRNTSGNPDEDDWVEQPLHEQFEHTINENLKVITKPSSLYP</sequence>
<dbReference type="GO" id="GO:0019933">
    <property type="term" value="P:cAMP-mediated signaling"/>
    <property type="evidence" value="ECO:0007669"/>
    <property type="project" value="TreeGrafter"/>
</dbReference>
<keyword evidence="3" id="KW-1133">Transmembrane helix</keyword>
<proteinExistence type="inferred from homology"/>
<evidence type="ECO:0000313" key="6">
    <source>
        <dbReference type="EMBL" id="UKJ89098.2"/>
    </source>
</evidence>
<dbReference type="EMBL" id="CP056066">
    <property type="protein sequence ID" value="UKJ89098.2"/>
    <property type="molecule type" value="Genomic_DNA"/>
</dbReference>
<keyword evidence="4" id="KW-0732">Signal</keyword>
<evidence type="ECO:0000256" key="1">
    <source>
        <dbReference type="ARBA" id="ARBA00007659"/>
    </source>
</evidence>
<accession>A0A976M611</accession>
<dbReference type="AlphaFoldDB" id="A0A976M611"/>
<dbReference type="Pfam" id="PF08603">
    <property type="entry name" value="CAP_C"/>
    <property type="match status" value="1"/>
</dbReference>
<dbReference type="InterPro" id="IPR017901">
    <property type="entry name" value="C-CAP_CF_C-like"/>
</dbReference>
<dbReference type="Gene3D" id="2.160.20.70">
    <property type="match status" value="1"/>
</dbReference>
<evidence type="ECO:0000256" key="3">
    <source>
        <dbReference type="SAM" id="Phobius"/>
    </source>
</evidence>
<feature type="transmembrane region" description="Helical" evidence="3">
    <location>
        <begin position="260"/>
        <end position="279"/>
    </location>
</feature>
<name>A0A976M611_THEOR</name>
<dbReference type="OrthoDB" id="1601at2759"/>
<feature type="region of interest" description="Disordered" evidence="2">
    <location>
        <begin position="98"/>
        <end position="124"/>
    </location>
</feature>
<feature type="domain" description="C-CAP/cofactor C-like" evidence="5">
    <location>
        <begin position="340"/>
        <end position="475"/>
    </location>
</feature>